<dbReference type="GO" id="GO:0003964">
    <property type="term" value="F:RNA-directed DNA polymerase activity"/>
    <property type="evidence" value="ECO:0007669"/>
    <property type="project" value="UniProtKB-KW"/>
</dbReference>
<dbReference type="AlphaFoldDB" id="A0AAV4BMW2"/>
<proteinExistence type="predicted"/>
<keyword evidence="2" id="KW-0808">Transferase</keyword>
<dbReference type="Pfam" id="PF13966">
    <property type="entry name" value="zf-RVT"/>
    <property type="match status" value="1"/>
</dbReference>
<feature type="domain" description="Reverse transcriptase zinc-binding" evidence="1">
    <location>
        <begin position="142"/>
        <end position="208"/>
    </location>
</feature>
<dbReference type="InterPro" id="IPR026960">
    <property type="entry name" value="RVT-Znf"/>
</dbReference>
<evidence type="ECO:0000313" key="3">
    <source>
        <dbReference type="Proteomes" id="UP000735302"/>
    </source>
</evidence>
<sequence>MAGGSFGSFRRGNVLPKSKLKLPMKSILKEYKSGKARLLTMLEESDDPVVKTAQPSLKTGRKWKVTETVDVAKECLKMKEVIGQTQTDRRGLGSTTDKWWSKTEGKEKRDMIIDEIRNKEDSTRVKKTVQQSRQGQWTNWDTAIQRSLTWNDIWHMAPLRISFLIRSVHDLLPSNANLVRWGKRDDPTCPLCQGRQTTEHVLSSCKVALSQRRYTWRHNRVLQELASVISAAEGKIPPSSASSTIFTTEGGVKNWHGGSITINTHRKGLLDSGDDWVVSADLPEWERHPDVIRKTALRPDIVIHSASTQQIIMVELTVPYESRMEVAHAFKEGKYLELTKELKKDGHEAKVMPVEIGARGFVGSSAYGLLSKLSMWQ</sequence>
<keyword evidence="2" id="KW-0695">RNA-directed DNA polymerase</keyword>
<dbReference type="EMBL" id="BLXT01005191">
    <property type="protein sequence ID" value="GFO20742.1"/>
    <property type="molecule type" value="Genomic_DNA"/>
</dbReference>
<comment type="caution">
    <text evidence="2">The sequence shown here is derived from an EMBL/GenBank/DDBJ whole genome shotgun (WGS) entry which is preliminary data.</text>
</comment>
<evidence type="ECO:0000313" key="2">
    <source>
        <dbReference type="EMBL" id="GFO20742.1"/>
    </source>
</evidence>
<gene>
    <name evidence="2" type="ORF">PoB_004724700</name>
</gene>
<organism evidence="2 3">
    <name type="scientific">Plakobranchus ocellatus</name>
    <dbReference type="NCBI Taxonomy" id="259542"/>
    <lineage>
        <taxon>Eukaryota</taxon>
        <taxon>Metazoa</taxon>
        <taxon>Spiralia</taxon>
        <taxon>Lophotrochozoa</taxon>
        <taxon>Mollusca</taxon>
        <taxon>Gastropoda</taxon>
        <taxon>Heterobranchia</taxon>
        <taxon>Euthyneura</taxon>
        <taxon>Panpulmonata</taxon>
        <taxon>Sacoglossa</taxon>
        <taxon>Placobranchoidea</taxon>
        <taxon>Plakobranchidae</taxon>
        <taxon>Plakobranchus</taxon>
    </lineage>
</organism>
<dbReference type="Proteomes" id="UP000735302">
    <property type="component" value="Unassembled WGS sequence"/>
</dbReference>
<keyword evidence="3" id="KW-1185">Reference proteome</keyword>
<reference evidence="2 3" key="1">
    <citation type="journal article" date="2021" name="Elife">
        <title>Chloroplast acquisition without the gene transfer in kleptoplastic sea slugs, Plakobranchus ocellatus.</title>
        <authorList>
            <person name="Maeda T."/>
            <person name="Takahashi S."/>
            <person name="Yoshida T."/>
            <person name="Shimamura S."/>
            <person name="Takaki Y."/>
            <person name="Nagai Y."/>
            <person name="Toyoda A."/>
            <person name="Suzuki Y."/>
            <person name="Arimoto A."/>
            <person name="Ishii H."/>
            <person name="Satoh N."/>
            <person name="Nishiyama T."/>
            <person name="Hasebe M."/>
            <person name="Maruyama T."/>
            <person name="Minagawa J."/>
            <person name="Obokata J."/>
            <person name="Shigenobu S."/>
        </authorList>
    </citation>
    <scope>NUCLEOTIDE SEQUENCE [LARGE SCALE GENOMIC DNA]</scope>
</reference>
<protein>
    <submittedName>
        <fullName evidence="2">Reverse transcriptase</fullName>
    </submittedName>
</protein>
<name>A0AAV4BMW2_9GAST</name>
<evidence type="ECO:0000259" key="1">
    <source>
        <dbReference type="Pfam" id="PF13966"/>
    </source>
</evidence>
<keyword evidence="2" id="KW-0548">Nucleotidyltransferase</keyword>
<accession>A0AAV4BMW2</accession>